<gene>
    <name evidence="3" type="ORF">DL239_20930</name>
</gene>
<reference evidence="3 4" key="1">
    <citation type="submission" date="2018-05" db="EMBL/GenBank/DDBJ databases">
        <authorList>
            <person name="Zhang Y.-J."/>
        </authorList>
    </citation>
    <scope>NUCLEOTIDE SEQUENCE [LARGE SCALE GENOMIC DNA]</scope>
    <source>
        <strain evidence="3 4">CY04</strain>
    </source>
</reference>
<dbReference type="Proteomes" id="UP001429564">
    <property type="component" value="Unassembled WGS sequence"/>
</dbReference>
<dbReference type="RefSeq" id="WP_240932103.1">
    <property type="nucleotide sequence ID" value="NZ_QHLQ01000042.1"/>
</dbReference>
<evidence type="ECO:0000256" key="1">
    <source>
        <dbReference type="SAM" id="Phobius"/>
    </source>
</evidence>
<dbReference type="InterPro" id="IPR036388">
    <property type="entry name" value="WH-like_DNA-bd_sf"/>
</dbReference>
<evidence type="ECO:0000313" key="3">
    <source>
        <dbReference type="EMBL" id="NIZ63432.1"/>
    </source>
</evidence>
<dbReference type="SUPFAM" id="SSF46894">
    <property type="entry name" value="C-terminal effector domain of the bipartite response regulators"/>
    <property type="match status" value="1"/>
</dbReference>
<dbReference type="InterPro" id="IPR000792">
    <property type="entry name" value="Tscrpt_reg_LuxR_C"/>
</dbReference>
<feature type="transmembrane region" description="Helical" evidence="1">
    <location>
        <begin position="44"/>
        <end position="64"/>
    </location>
</feature>
<evidence type="ECO:0000259" key="2">
    <source>
        <dbReference type="SMART" id="SM00421"/>
    </source>
</evidence>
<feature type="domain" description="HTH luxR-type" evidence="2">
    <location>
        <begin position="95"/>
        <end position="152"/>
    </location>
</feature>
<dbReference type="Gene3D" id="1.10.10.10">
    <property type="entry name" value="Winged helix-like DNA-binding domain superfamily/Winged helix DNA-binding domain"/>
    <property type="match status" value="1"/>
</dbReference>
<proteinExistence type="predicted"/>
<dbReference type="SMART" id="SM00421">
    <property type="entry name" value="HTH_LUXR"/>
    <property type="match status" value="1"/>
</dbReference>
<sequence>MQKSRPTFLSSLFILQAICSFFFIGDIIQDMGGQPEVAGAFSEVLEAGVAICLLVGTLFAGWELRKTLQREERMQQQLSVASGAFAEIMQTQFETWGLSEAERSVALLGIKGYSISEIADLRATKEGTIKAQNAAVYRKAGVSGRLQLLSHFVEDLLDDRLISPVDTK</sequence>
<protein>
    <recommendedName>
        <fullName evidence="2">HTH luxR-type domain-containing protein</fullName>
    </recommendedName>
</protein>
<feature type="transmembrane region" description="Helical" evidence="1">
    <location>
        <begin position="7"/>
        <end position="24"/>
    </location>
</feature>
<organism evidence="3 4">
    <name type="scientific">Parasedimentitalea denitrificans</name>
    <dbReference type="NCBI Taxonomy" id="2211118"/>
    <lineage>
        <taxon>Bacteria</taxon>
        <taxon>Pseudomonadati</taxon>
        <taxon>Pseudomonadota</taxon>
        <taxon>Alphaproteobacteria</taxon>
        <taxon>Rhodobacterales</taxon>
        <taxon>Paracoccaceae</taxon>
        <taxon>Parasedimentitalea</taxon>
    </lineage>
</organism>
<keyword evidence="4" id="KW-1185">Reference proteome</keyword>
<accession>A0ABX0WFH5</accession>
<name>A0ABX0WFH5_9RHOB</name>
<keyword evidence="1" id="KW-0472">Membrane</keyword>
<keyword evidence="1" id="KW-0812">Transmembrane</keyword>
<dbReference type="InterPro" id="IPR016032">
    <property type="entry name" value="Sig_transdc_resp-reg_C-effctor"/>
</dbReference>
<dbReference type="EMBL" id="QHLQ01000042">
    <property type="protein sequence ID" value="NIZ63432.1"/>
    <property type="molecule type" value="Genomic_DNA"/>
</dbReference>
<keyword evidence="1" id="KW-1133">Transmembrane helix</keyword>
<evidence type="ECO:0000313" key="4">
    <source>
        <dbReference type="Proteomes" id="UP001429564"/>
    </source>
</evidence>
<comment type="caution">
    <text evidence="3">The sequence shown here is derived from an EMBL/GenBank/DDBJ whole genome shotgun (WGS) entry which is preliminary data.</text>
</comment>